<keyword evidence="1" id="KW-0472">Membrane</keyword>
<dbReference type="RefSeq" id="WP_379992365.1">
    <property type="nucleotide sequence ID" value="NZ_JBHSRU010000009.1"/>
</dbReference>
<keyword evidence="1" id="KW-0812">Transmembrane</keyword>
<feature type="transmembrane region" description="Helical" evidence="1">
    <location>
        <begin position="14"/>
        <end position="31"/>
    </location>
</feature>
<organism evidence="2 3">
    <name type="scientific">Dyadobacter subterraneus</name>
    <dbReference type="NCBI Taxonomy" id="2773304"/>
    <lineage>
        <taxon>Bacteria</taxon>
        <taxon>Pseudomonadati</taxon>
        <taxon>Bacteroidota</taxon>
        <taxon>Cytophagia</taxon>
        <taxon>Cytophagales</taxon>
        <taxon>Spirosomataceae</taxon>
        <taxon>Dyadobacter</taxon>
    </lineage>
</organism>
<protein>
    <submittedName>
        <fullName evidence="2">Uncharacterized protein</fullName>
    </submittedName>
</protein>
<evidence type="ECO:0000313" key="3">
    <source>
        <dbReference type="Proteomes" id="UP000634134"/>
    </source>
</evidence>
<proteinExistence type="predicted"/>
<evidence type="ECO:0000256" key="1">
    <source>
        <dbReference type="SAM" id="Phobius"/>
    </source>
</evidence>
<dbReference type="EMBL" id="JACYGY010000001">
    <property type="protein sequence ID" value="MBE9463604.1"/>
    <property type="molecule type" value="Genomic_DNA"/>
</dbReference>
<evidence type="ECO:0000313" key="2">
    <source>
        <dbReference type="EMBL" id="MBE9463604.1"/>
    </source>
</evidence>
<accession>A0ABR9WDP9</accession>
<comment type="caution">
    <text evidence="2">The sequence shown here is derived from an EMBL/GenBank/DDBJ whole genome shotgun (WGS) entry which is preliminary data.</text>
</comment>
<keyword evidence="3" id="KW-1185">Reference proteome</keyword>
<keyword evidence="1" id="KW-1133">Transmembrane helix</keyword>
<sequence>MAELDVQPKRKSPWWIWILLALVISILIYFFRSCDNTESAATDSKDSVSQMIPASHPDWESVDFNSPSASFNDNRYKYLCPGK</sequence>
<dbReference type="Proteomes" id="UP000634134">
    <property type="component" value="Unassembled WGS sequence"/>
</dbReference>
<gene>
    <name evidence="2" type="ORF">IEE83_17080</name>
</gene>
<reference evidence="3" key="1">
    <citation type="submission" date="2023-07" db="EMBL/GenBank/DDBJ databases">
        <title>Dyadobacter sp. nov 'subterranea' isolated from contaminted grondwater.</title>
        <authorList>
            <person name="Szabo I."/>
            <person name="Al-Omari J."/>
            <person name="Szerdahelyi S.G."/>
            <person name="Rado J."/>
        </authorList>
    </citation>
    <scope>NUCLEOTIDE SEQUENCE [LARGE SCALE GENOMIC DNA]</scope>
    <source>
        <strain evidence="3">UP-52</strain>
    </source>
</reference>
<name>A0ABR9WDP9_9BACT</name>